<feature type="compositionally biased region" description="Pro residues" evidence="1">
    <location>
        <begin position="1"/>
        <end position="21"/>
    </location>
</feature>
<dbReference type="AlphaFoldDB" id="A0A9N7Y6R4"/>
<name>A0A9N7Y6R4_PLEPL</name>
<dbReference type="Proteomes" id="UP001153269">
    <property type="component" value="Unassembled WGS sequence"/>
</dbReference>
<feature type="compositionally biased region" description="Low complexity" evidence="1">
    <location>
        <begin position="76"/>
        <end position="91"/>
    </location>
</feature>
<reference evidence="2" key="1">
    <citation type="submission" date="2020-03" db="EMBL/GenBank/DDBJ databases">
        <authorList>
            <person name="Weist P."/>
        </authorList>
    </citation>
    <scope>NUCLEOTIDE SEQUENCE</scope>
</reference>
<evidence type="ECO:0000313" key="3">
    <source>
        <dbReference type="Proteomes" id="UP001153269"/>
    </source>
</evidence>
<keyword evidence="3" id="KW-1185">Reference proteome</keyword>
<dbReference type="EMBL" id="CADEAL010000052">
    <property type="protein sequence ID" value="CAB1413389.1"/>
    <property type="molecule type" value="Genomic_DNA"/>
</dbReference>
<gene>
    <name evidence="2" type="ORF">PLEPLA_LOCUS1089</name>
</gene>
<protein>
    <submittedName>
        <fullName evidence="2">Uncharacterized protein</fullName>
    </submittedName>
</protein>
<comment type="caution">
    <text evidence="2">The sequence shown here is derived from an EMBL/GenBank/DDBJ whole genome shotgun (WGS) entry which is preliminary data.</text>
</comment>
<sequence length="106" mass="11155">MLVLLLPPPSSLLLLPPPPPSSGRLAAGGRELQMADSCPVRDFSTQDGWTGSRSPTAGCKHNDERPVTGEEEEQEASPPADGGFSSSAAGAKNRPMRVSEIPAWVF</sequence>
<organism evidence="2 3">
    <name type="scientific">Pleuronectes platessa</name>
    <name type="common">European plaice</name>
    <dbReference type="NCBI Taxonomy" id="8262"/>
    <lineage>
        <taxon>Eukaryota</taxon>
        <taxon>Metazoa</taxon>
        <taxon>Chordata</taxon>
        <taxon>Craniata</taxon>
        <taxon>Vertebrata</taxon>
        <taxon>Euteleostomi</taxon>
        <taxon>Actinopterygii</taxon>
        <taxon>Neopterygii</taxon>
        <taxon>Teleostei</taxon>
        <taxon>Neoteleostei</taxon>
        <taxon>Acanthomorphata</taxon>
        <taxon>Carangaria</taxon>
        <taxon>Pleuronectiformes</taxon>
        <taxon>Pleuronectoidei</taxon>
        <taxon>Pleuronectidae</taxon>
        <taxon>Pleuronectes</taxon>
    </lineage>
</organism>
<accession>A0A9N7Y6R4</accession>
<feature type="region of interest" description="Disordered" evidence="1">
    <location>
        <begin position="1"/>
        <end position="95"/>
    </location>
</feature>
<proteinExistence type="predicted"/>
<feature type="compositionally biased region" description="Polar residues" evidence="1">
    <location>
        <begin position="43"/>
        <end position="55"/>
    </location>
</feature>
<evidence type="ECO:0000313" key="2">
    <source>
        <dbReference type="EMBL" id="CAB1413389.1"/>
    </source>
</evidence>
<evidence type="ECO:0000256" key="1">
    <source>
        <dbReference type="SAM" id="MobiDB-lite"/>
    </source>
</evidence>